<reference evidence="5 6" key="1">
    <citation type="submission" date="2016-11" db="EMBL/GenBank/DDBJ databases">
        <title>Draft Genome Sequences of Nine Cyanobacterial Strains from Diverse Habitats.</title>
        <authorList>
            <person name="Zhu T."/>
            <person name="Hou S."/>
            <person name="Lu X."/>
            <person name="Hess W.R."/>
        </authorList>
    </citation>
    <scope>NUCLEOTIDE SEQUENCE [LARGE SCALE GENOMIC DNA]</scope>
    <source>
        <strain evidence="5 6">NIES-592</strain>
    </source>
</reference>
<dbReference type="InterPro" id="IPR000719">
    <property type="entry name" value="Prot_kinase_dom"/>
</dbReference>
<evidence type="ECO:0000256" key="2">
    <source>
        <dbReference type="ARBA" id="ARBA00022840"/>
    </source>
</evidence>
<dbReference type="InterPro" id="IPR008271">
    <property type="entry name" value="Ser/Thr_kinase_AS"/>
</dbReference>
<evidence type="ECO:0000256" key="3">
    <source>
        <dbReference type="SAM" id="Phobius"/>
    </source>
</evidence>
<dbReference type="AlphaFoldDB" id="A0A1U7H0W9"/>
<dbReference type="EMBL" id="MRCA01000004">
    <property type="protein sequence ID" value="OKH14537.1"/>
    <property type="molecule type" value="Genomic_DNA"/>
</dbReference>
<evidence type="ECO:0000259" key="4">
    <source>
        <dbReference type="PROSITE" id="PS50011"/>
    </source>
</evidence>
<dbReference type="SMART" id="SM00220">
    <property type="entry name" value="S_TKc"/>
    <property type="match status" value="1"/>
</dbReference>
<dbReference type="Proteomes" id="UP000186391">
    <property type="component" value="Unassembled WGS sequence"/>
</dbReference>
<dbReference type="GO" id="GO:0004674">
    <property type="term" value="F:protein serine/threonine kinase activity"/>
    <property type="evidence" value="ECO:0007669"/>
    <property type="project" value="UniProtKB-KW"/>
</dbReference>
<keyword evidence="3" id="KW-0472">Membrane</keyword>
<dbReference type="PANTHER" id="PTHR24363">
    <property type="entry name" value="SERINE/THREONINE PROTEIN KINASE"/>
    <property type="match status" value="1"/>
</dbReference>
<protein>
    <submittedName>
        <fullName evidence="5">Serine/threonine protein kinase</fullName>
    </submittedName>
</protein>
<evidence type="ECO:0000256" key="1">
    <source>
        <dbReference type="ARBA" id="ARBA00022741"/>
    </source>
</evidence>
<keyword evidence="5" id="KW-0723">Serine/threonine-protein kinase</keyword>
<feature type="transmembrane region" description="Helical" evidence="3">
    <location>
        <begin position="333"/>
        <end position="352"/>
    </location>
</feature>
<name>A0A1U7H0W9_9CYAN</name>
<feature type="transmembrane region" description="Helical" evidence="3">
    <location>
        <begin position="308"/>
        <end position="327"/>
    </location>
</feature>
<dbReference type="InterPro" id="IPR011009">
    <property type="entry name" value="Kinase-like_dom_sf"/>
</dbReference>
<evidence type="ECO:0000313" key="6">
    <source>
        <dbReference type="Proteomes" id="UP000186391"/>
    </source>
</evidence>
<keyword evidence="2" id="KW-0067">ATP-binding</keyword>
<dbReference type="PROSITE" id="PS00108">
    <property type="entry name" value="PROTEIN_KINASE_ST"/>
    <property type="match status" value="1"/>
</dbReference>
<dbReference type="SUPFAM" id="SSF56112">
    <property type="entry name" value="Protein kinase-like (PK-like)"/>
    <property type="match status" value="1"/>
</dbReference>
<dbReference type="RefSeq" id="WP_062248053.1">
    <property type="nucleotide sequence ID" value="NZ_MRCA01000004.1"/>
</dbReference>
<dbReference type="OrthoDB" id="5518868at2"/>
<comment type="caution">
    <text evidence="5">The sequence shown here is derived from an EMBL/GenBank/DDBJ whole genome shotgun (WGS) entry which is preliminary data.</text>
</comment>
<dbReference type="PROSITE" id="PS50011">
    <property type="entry name" value="PROTEIN_KINASE_DOM"/>
    <property type="match status" value="1"/>
</dbReference>
<evidence type="ECO:0000313" key="5">
    <source>
        <dbReference type="EMBL" id="OKH14537.1"/>
    </source>
</evidence>
<proteinExistence type="predicted"/>
<gene>
    <name evidence="5" type="ORF">NIES592_10875</name>
</gene>
<dbReference type="PANTHER" id="PTHR24363:SF7">
    <property type="entry name" value="SERINE_THREONINE-PROTEIN KINASE-LIKE PROTEIN E"/>
    <property type="match status" value="1"/>
</dbReference>
<dbReference type="Pfam" id="PF00069">
    <property type="entry name" value="Pkinase"/>
    <property type="match status" value="1"/>
</dbReference>
<keyword evidence="1" id="KW-0547">Nucleotide-binding</keyword>
<sequence>MLQIQQVLRDRYQLIEKLGENAGRQTWLAWDLSTQEQVIVKLLTFSDQAQWEDVKLFEREAQILKQLNHPRIPKYRNYFAFEDQVLHFALVQEYIPGSSFKELLAKGRVFSEAEVRKIAAEVLKILIYLHSLSPLVLHRDIKPSNLLLGKNSQIYLVDFGAVQDRAAKEGATFTIVGTYGYAPLEQFGGRATPASDLYALGATLIHLLTRIPPADLPQRDSRLQFAHLLKVNPGFVRWLEQLTQPNLDRRFTSAKEALKLLKANQIAISGLVRAKPADSQIQLQKSPEHLQIKIPVLWKKTLIDPKNCAATVVLAIWLYFFSGGFGLGSIEGWIWLIASLLLAGWFLLPNFVETNIYFDHYQFEIELKLLGLCLLRQRGKVSEIDKVFSGETGGYGSHKVPEVTLAVGVSEYSFGKLKPPLSKDECRWMAAEIRHWLGIG</sequence>
<keyword evidence="3" id="KW-0812">Transmembrane</keyword>
<keyword evidence="6" id="KW-1185">Reference proteome</keyword>
<keyword evidence="5" id="KW-0808">Transferase</keyword>
<feature type="domain" description="Protein kinase" evidence="4">
    <location>
        <begin position="12"/>
        <end position="268"/>
    </location>
</feature>
<accession>A0A1U7H0W9</accession>
<organism evidence="5 6">
    <name type="scientific">Fischerella major NIES-592</name>
    <dbReference type="NCBI Taxonomy" id="210994"/>
    <lineage>
        <taxon>Bacteria</taxon>
        <taxon>Bacillati</taxon>
        <taxon>Cyanobacteriota</taxon>
        <taxon>Cyanophyceae</taxon>
        <taxon>Nostocales</taxon>
        <taxon>Hapalosiphonaceae</taxon>
        <taxon>Fischerella</taxon>
    </lineage>
</organism>
<dbReference type="Gene3D" id="1.10.510.10">
    <property type="entry name" value="Transferase(Phosphotransferase) domain 1"/>
    <property type="match status" value="1"/>
</dbReference>
<dbReference type="GO" id="GO:0005524">
    <property type="term" value="F:ATP binding"/>
    <property type="evidence" value="ECO:0007669"/>
    <property type="project" value="UniProtKB-KW"/>
</dbReference>
<keyword evidence="3" id="KW-1133">Transmembrane helix</keyword>
<dbReference type="CDD" id="cd14014">
    <property type="entry name" value="STKc_PknB_like"/>
    <property type="match status" value="1"/>
</dbReference>
<keyword evidence="5" id="KW-0418">Kinase</keyword>